<reference evidence="6 7" key="1">
    <citation type="submission" date="2019-07" db="EMBL/GenBank/DDBJ databases">
        <title>Whole genome shotgun sequence of Segetibacter aerophilus NBRC 106135.</title>
        <authorList>
            <person name="Hosoyama A."/>
            <person name="Uohara A."/>
            <person name="Ohji S."/>
            <person name="Ichikawa N."/>
        </authorList>
    </citation>
    <scope>NUCLEOTIDE SEQUENCE [LARGE SCALE GENOMIC DNA]</scope>
    <source>
        <strain evidence="6 7">NBRC 106135</strain>
    </source>
</reference>
<evidence type="ECO:0000313" key="6">
    <source>
        <dbReference type="EMBL" id="GEO10771.1"/>
    </source>
</evidence>
<name>A0A512BFM4_9BACT</name>
<keyword evidence="2 5" id="KW-0812">Transmembrane</keyword>
<protein>
    <recommendedName>
        <fullName evidence="5">Probable membrane transporter protein</fullName>
    </recommendedName>
</protein>
<sequence length="269" mass="28741">MVTAVLLIALGFLVGTFGTLIGAGGGFILAPVLLFLYPFLKPEVVTSISLAVVFLNAASGSVAYAKLKRIDYKSAIIFAVASLPGSIIGALVTSHIPRHLFNLILGALLIIVAIYLLVRPGQMRDGEHSDNTRLVHRTIIDVYKERFNYSFNLAVGIAISFLVGFLSSLLGIGGGIIHVPVLASLLHFPVHIATATSHFILAIMALAGTIVHMIQGAFWQEWSKAVYIGMGVIVGAQVGARLSQKIKPKGIIRALAVVLFLVGTRLLFF</sequence>
<feature type="transmembrane region" description="Helical" evidence="5">
    <location>
        <begin position="44"/>
        <end position="64"/>
    </location>
</feature>
<evidence type="ECO:0000256" key="1">
    <source>
        <dbReference type="ARBA" id="ARBA00004141"/>
    </source>
</evidence>
<keyword evidence="3 5" id="KW-1133">Transmembrane helix</keyword>
<evidence type="ECO:0000256" key="5">
    <source>
        <dbReference type="RuleBase" id="RU363041"/>
    </source>
</evidence>
<dbReference type="EMBL" id="BJYT01000013">
    <property type="protein sequence ID" value="GEO10771.1"/>
    <property type="molecule type" value="Genomic_DNA"/>
</dbReference>
<feature type="transmembrane region" description="Helical" evidence="5">
    <location>
        <begin position="7"/>
        <end position="38"/>
    </location>
</feature>
<evidence type="ECO:0000256" key="3">
    <source>
        <dbReference type="ARBA" id="ARBA00022989"/>
    </source>
</evidence>
<feature type="transmembrane region" description="Helical" evidence="5">
    <location>
        <begin position="199"/>
        <end position="219"/>
    </location>
</feature>
<dbReference type="RefSeq" id="WP_174834618.1">
    <property type="nucleotide sequence ID" value="NZ_BJYT01000013.1"/>
</dbReference>
<evidence type="ECO:0000256" key="4">
    <source>
        <dbReference type="ARBA" id="ARBA00023136"/>
    </source>
</evidence>
<accession>A0A512BFM4</accession>
<feature type="transmembrane region" description="Helical" evidence="5">
    <location>
        <begin position="100"/>
        <end position="118"/>
    </location>
</feature>
<dbReference type="InterPro" id="IPR051598">
    <property type="entry name" value="TSUP/Inactive_protease-like"/>
</dbReference>
<dbReference type="PANTHER" id="PTHR43701:SF2">
    <property type="entry name" value="MEMBRANE TRANSPORTER PROTEIN YJNA-RELATED"/>
    <property type="match status" value="1"/>
</dbReference>
<comment type="caution">
    <text evidence="6">The sequence shown here is derived from an EMBL/GenBank/DDBJ whole genome shotgun (WGS) entry which is preliminary data.</text>
</comment>
<feature type="transmembrane region" description="Helical" evidence="5">
    <location>
        <begin position="76"/>
        <end position="94"/>
    </location>
</feature>
<feature type="transmembrane region" description="Helical" evidence="5">
    <location>
        <begin position="147"/>
        <end position="166"/>
    </location>
</feature>
<keyword evidence="5" id="KW-1003">Cell membrane</keyword>
<dbReference type="Proteomes" id="UP000321513">
    <property type="component" value="Unassembled WGS sequence"/>
</dbReference>
<dbReference type="InterPro" id="IPR002781">
    <property type="entry name" value="TM_pro_TauE-like"/>
</dbReference>
<feature type="transmembrane region" description="Helical" evidence="5">
    <location>
        <begin position="250"/>
        <end position="268"/>
    </location>
</feature>
<evidence type="ECO:0000313" key="7">
    <source>
        <dbReference type="Proteomes" id="UP000321513"/>
    </source>
</evidence>
<dbReference type="Pfam" id="PF01925">
    <property type="entry name" value="TauE"/>
    <property type="match status" value="1"/>
</dbReference>
<comment type="subcellular location">
    <subcellularLocation>
        <location evidence="5">Cell membrane</location>
        <topology evidence="5">Multi-pass membrane protein</topology>
    </subcellularLocation>
    <subcellularLocation>
        <location evidence="1">Membrane</location>
        <topology evidence="1">Multi-pass membrane protein</topology>
    </subcellularLocation>
</comment>
<keyword evidence="7" id="KW-1185">Reference proteome</keyword>
<dbReference type="AlphaFoldDB" id="A0A512BFM4"/>
<dbReference type="GO" id="GO:0005886">
    <property type="term" value="C:plasma membrane"/>
    <property type="evidence" value="ECO:0007669"/>
    <property type="project" value="UniProtKB-SubCell"/>
</dbReference>
<keyword evidence="4 5" id="KW-0472">Membrane</keyword>
<proteinExistence type="inferred from homology"/>
<gene>
    <name evidence="6" type="primary">yunE</name>
    <name evidence="6" type="ORF">SAE01_32670</name>
</gene>
<evidence type="ECO:0000256" key="2">
    <source>
        <dbReference type="ARBA" id="ARBA00022692"/>
    </source>
</evidence>
<organism evidence="6 7">
    <name type="scientific">Segetibacter aerophilus</name>
    <dbReference type="NCBI Taxonomy" id="670293"/>
    <lineage>
        <taxon>Bacteria</taxon>
        <taxon>Pseudomonadati</taxon>
        <taxon>Bacteroidota</taxon>
        <taxon>Chitinophagia</taxon>
        <taxon>Chitinophagales</taxon>
        <taxon>Chitinophagaceae</taxon>
        <taxon>Segetibacter</taxon>
    </lineage>
</organism>
<comment type="similarity">
    <text evidence="5">Belongs to the 4-toluene sulfonate uptake permease (TSUP) (TC 2.A.102) family.</text>
</comment>
<dbReference type="PANTHER" id="PTHR43701">
    <property type="entry name" value="MEMBRANE TRANSPORTER PROTEIN MJ0441-RELATED"/>
    <property type="match status" value="1"/>
</dbReference>